<dbReference type="GO" id="GO:0090729">
    <property type="term" value="F:toxin activity"/>
    <property type="evidence" value="ECO:0007669"/>
    <property type="project" value="UniProtKB-KW"/>
</dbReference>
<evidence type="ECO:0000256" key="5">
    <source>
        <dbReference type="ARBA" id="ARBA00023136"/>
    </source>
</evidence>
<accession>A0A951PBP9</accession>
<name>A0A951PBP9_9CYAN</name>
<comment type="caution">
    <text evidence="6">The sequence shown here is derived from an EMBL/GenBank/DDBJ whole genome shotgun (WGS) entry which is preliminary data.</text>
</comment>
<dbReference type="SUPFAM" id="SSF51120">
    <property type="entry name" value="beta-Roll"/>
    <property type="match status" value="1"/>
</dbReference>
<sequence length="726" mass="79006">MGTTSSIGDVSISKDSVVWSATDGVDVYSDREIYLYKDGKTIKLTDNDIDDRFPDVSGNNVVWDNLEGIFLYKGTGTSAIKIFDSNLSDSKNKFYACFEPKVSGNSVIWKSTEYSNSNFVADYLFLYDGEKIIELYQSTDRRSGISNYAISGKNVIWEGGSNLKPTFYMYDGHTTAQYDADTLFGENHRRSYVPDLSISGDNFAWSSQTRVYLVKPNFSIEGNGTVEGGDIDGTLLAGVTPTERRVHFNLVGAVEDDPLKQKWDGKPVWIISHGWNDNADSFLTLAETVKKIVGGTGNVLTLDWREASNSGTSLTFGDNAKAASWISPVADFAAQKLRDWGLNDGSKINLIGHSLGSLLSAEIASRFTQVNTITALEPPAEANLYGLTTGYSGYDVDGDTEGTQSPKQFDSVSTFSRAFLGSRSIAGDAEFASHADESILMDFVGSSPDDSATGIDAGQEHKWVVDTFMNLIDTESNHRNLTNDLFSLSDAATHPEFKPNAYSGSKNLATYQSFEGRLRVEKPNVIQFLRTENSQKNDPEDEIVYGTTQDDVITGNLGDDILIGGDGNDKLVGNEGQDILMGGIGKDQFIFSIDRRFQASLMKIDGIAGFQDGKDKIKLDKRTFLALNSKVGGSLQSKEFTRIRSRKDGTTLAGKSDAKIVFNQSTKELLYNSDGSKPGLGISGGVFAKFISDESKPGLGISGGVFAKSMGVSTLSANDFLIFRSI</sequence>
<dbReference type="PRINTS" id="PR00313">
    <property type="entry name" value="CABNDNGRPT"/>
</dbReference>
<dbReference type="InterPro" id="IPR003995">
    <property type="entry name" value="RTX_toxin_determinant-A"/>
</dbReference>
<proteinExistence type="predicted"/>
<dbReference type="PROSITE" id="PS00330">
    <property type="entry name" value="HEMOLYSIN_CALCIUM"/>
    <property type="match status" value="2"/>
</dbReference>
<dbReference type="GO" id="GO:0016020">
    <property type="term" value="C:membrane"/>
    <property type="evidence" value="ECO:0007669"/>
    <property type="project" value="UniProtKB-SubCell"/>
</dbReference>
<keyword evidence="3" id="KW-0677">Repeat</keyword>
<dbReference type="SUPFAM" id="SSF53474">
    <property type="entry name" value="alpha/beta-Hydrolases"/>
    <property type="match status" value="1"/>
</dbReference>
<keyword evidence="4" id="KW-0843">Virulence</keyword>
<dbReference type="AlphaFoldDB" id="A0A951PBP9"/>
<comment type="subcellular location">
    <subcellularLocation>
        <location evidence="1">Membrane</location>
    </subcellularLocation>
</comment>
<dbReference type="GO" id="GO:0005509">
    <property type="term" value="F:calcium ion binding"/>
    <property type="evidence" value="ECO:0007669"/>
    <property type="project" value="InterPro"/>
</dbReference>
<evidence type="ECO:0000256" key="2">
    <source>
        <dbReference type="ARBA" id="ARBA00022656"/>
    </source>
</evidence>
<evidence type="ECO:0000256" key="1">
    <source>
        <dbReference type="ARBA" id="ARBA00004370"/>
    </source>
</evidence>
<dbReference type="InterPro" id="IPR001343">
    <property type="entry name" value="Hemolysn_Ca-bd"/>
</dbReference>
<keyword evidence="5" id="KW-0472">Membrane</keyword>
<dbReference type="Proteomes" id="UP000707356">
    <property type="component" value="Unassembled WGS sequence"/>
</dbReference>
<dbReference type="Gene3D" id="3.40.50.1820">
    <property type="entry name" value="alpha/beta hydrolase"/>
    <property type="match status" value="1"/>
</dbReference>
<dbReference type="InterPro" id="IPR011049">
    <property type="entry name" value="Serralysin-like_metalloprot_C"/>
</dbReference>
<evidence type="ECO:0000313" key="7">
    <source>
        <dbReference type="Proteomes" id="UP000707356"/>
    </source>
</evidence>
<dbReference type="GO" id="GO:0005576">
    <property type="term" value="C:extracellular region"/>
    <property type="evidence" value="ECO:0007669"/>
    <property type="project" value="InterPro"/>
</dbReference>
<evidence type="ECO:0000313" key="6">
    <source>
        <dbReference type="EMBL" id="MBW4465549.1"/>
    </source>
</evidence>
<dbReference type="InterPro" id="IPR029058">
    <property type="entry name" value="AB_hydrolase_fold"/>
</dbReference>
<dbReference type="Gene3D" id="2.150.10.10">
    <property type="entry name" value="Serralysin-like metalloprotease, C-terminal"/>
    <property type="match status" value="1"/>
</dbReference>
<evidence type="ECO:0000256" key="4">
    <source>
        <dbReference type="ARBA" id="ARBA00023026"/>
    </source>
</evidence>
<protein>
    <submittedName>
        <fullName evidence="6">Uncharacterized protein</fullName>
    </submittedName>
</protein>
<organism evidence="6 7">
    <name type="scientific">Pegethrix bostrychoides GSE-TBD4-15B</name>
    <dbReference type="NCBI Taxonomy" id="2839662"/>
    <lineage>
        <taxon>Bacteria</taxon>
        <taxon>Bacillati</taxon>
        <taxon>Cyanobacteriota</taxon>
        <taxon>Cyanophyceae</taxon>
        <taxon>Oculatellales</taxon>
        <taxon>Oculatellaceae</taxon>
        <taxon>Pegethrix</taxon>
    </lineage>
</organism>
<dbReference type="PRINTS" id="PR01488">
    <property type="entry name" value="RTXTOXINA"/>
</dbReference>
<dbReference type="EMBL" id="JAHHHV010000048">
    <property type="protein sequence ID" value="MBW4465549.1"/>
    <property type="molecule type" value="Genomic_DNA"/>
</dbReference>
<keyword evidence="2" id="KW-0800">Toxin</keyword>
<dbReference type="Pfam" id="PF00353">
    <property type="entry name" value="HemolysinCabind"/>
    <property type="match status" value="1"/>
</dbReference>
<evidence type="ECO:0000256" key="3">
    <source>
        <dbReference type="ARBA" id="ARBA00022737"/>
    </source>
</evidence>
<dbReference type="InterPro" id="IPR018511">
    <property type="entry name" value="Hemolysin-typ_Ca-bd_CS"/>
</dbReference>
<reference evidence="6" key="1">
    <citation type="submission" date="2021-05" db="EMBL/GenBank/DDBJ databases">
        <authorList>
            <person name="Pietrasiak N."/>
            <person name="Ward R."/>
            <person name="Stajich J.E."/>
            <person name="Kurbessoian T."/>
        </authorList>
    </citation>
    <scope>NUCLEOTIDE SEQUENCE</scope>
    <source>
        <strain evidence="6">GSE-TBD4-15B</strain>
    </source>
</reference>
<reference evidence="6" key="2">
    <citation type="journal article" date="2022" name="Microbiol. Resour. Announc.">
        <title>Metagenome Sequencing to Explore Phylogenomics of Terrestrial Cyanobacteria.</title>
        <authorList>
            <person name="Ward R.D."/>
            <person name="Stajich J.E."/>
            <person name="Johansen J.R."/>
            <person name="Huntemann M."/>
            <person name="Clum A."/>
            <person name="Foster B."/>
            <person name="Foster B."/>
            <person name="Roux S."/>
            <person name="Palaniappan K."/>
            <person name="Varghese N."/>
            <person name="Mukherjee S."/>
            <person name="Reddy T.B.K."/>
            <person name="Daum C."/>
            <person name="Copeland A."/>
            <person name="Chen I.A."/>
            <person name="Ivanova N.N."/>
            <person name="Kyrpides N.C."/>
            <person name="Shapiro N."/>
            <person name="Eloe-Fadrosh E.A."/>
            <person name="Pietrasiak N."/>
        </authorList>
    </citation>
    <scope>NUCLEOTIDE SEQUENCE</scope>
    <source>
        <strain evidence="6">GSE-TBD4-15B</strain>
    </source>
</reference>
<gene>
    <name evidence="6" type="ORF">KME07_08925</name>
</gene>